<organism evidence="2 3">
    <name type="scientific">Duganella phyllosphaerae</name>
    <dbReference type="NCBI Taxonomy" id="762836"/>
    <lineage>
        <taxon>Bacteria</taxon>
        <taxon>Pseudomonadati</taxon>
        <taxon>Pseudomonadota</taxon>
        <taxon>Betaproteobacteria</taxon>
        <taxon>Burkholderiales</taxon>
        <taxon>Oxalobacteraceae</taxon>
        <taxon>Telluria group</taxon>
        <taxon>Duganella</taxon>
    </lineage>
</organism>
<keyword evidence="1" id="KW-0472">Membrane</keyword>
<evidence type="ECO:0000256" key="1">
    <source>
        <dbReference type="SAM" id="Phobius"/>
    </source>
</evidence>
<gene>
    <name evidence="2" type="ORF">DUPY_53940</name>
</gene>
<dbReference type="AlphaFoldDB" id="A0A1E7W3Z6"/>
<keyword evidence="3" id="KW-1185">Reference proteome</keyword>
<accession>A0A1E7W3Z6</accession>
<feature type="transmembrane region" description="Helical" evidence="1">
    <location>
        <begin position="37"/>
        <end position="69"/>
    </location>
</feature>
<protein>
    <submittedName>
        <fullName evidence="2">Uncharacterized protein</fullName>
    </submittedName>
</protein>
<dbReference type="OrthoDB" id="8781850at2"/>
<dbReference type="RefSeq" id="WP_070252392.1">
    <property type="nucleotide sequence ID" value="NZ_LROM01000158.1"/>
</dbReference>
<evidence type="ECO:0000313" key="3">
    <source>
        <dbReference type="Proteomes" id="UP000175989"/>
    </source>
</evidence>
<sequence>MSNFFHNTGNVVDEITRAFTQALRYGARTIRRLSWPALLGCALVLAFIVSILPLALTLFAIFLLVKLALGGCDGQRGRTVKEPLQ</sequence>
<keyword evidence="1" id="KW-0812">Transmembrane</keyword>
<dbReference type="EMBL" id="LROM01000158">
    <property type="protein sequence ID" value="OEZ90392.1"/>
    <property type="molecule type" value="Genomic_DNA"/>
</dbReference>
<comment type="caution">
    <text evidence="2">The sequence shown here is derived from an EMBL/GenBank/DDBJ whole genome shotgun (WGS) entry which is preliminary data.</text>
</comment>
<dbReference type="PATRIC" id="fig|762836.4.peg.5543"/>
<name>A0A1E7W3Z6_9BURK</name>
<evidence type="ECO:0000313" key="2">
    <source>
        <dbReference type="EMBL" id="OEZ90392.1"/>
    </source>
</evidence>
<keyword evidence="1" id="KW-1133">Transmembrane helix</keyword>
<reference evidence="3" key="1">
    <citation type="journal article" date="2016" name="Front. Microbiol.">
        <title>Molecular Keys to the Janthinobacterium and Duganella spp. Interaction with the Plant Pathogen Fusarium graminearum.</title>
        <authorList>
            <person name="Haack F.S."/>
            <person name="Poehlein A."/>
            <person name="Kroger C."/>
            <person name="Voigt C.A."/>
            <person name="Piepenbring M."/>
            <person name="Bode H.B."/>
            <person name="Daniel R."/>
            <person name="Schafer W."/>
            <person name="Streit W.R."/>
        </authorList>
    </citation>
    <scope>NUCLEOTIDE SEQUENCE [LARGE SCALE GENOMIC DNA]</scope>
    <source>
        <strain evidence="3">T54</strain>
    </source>
</reference>
<dbReference type="Proteomes" id="UP000175989">
    <property type="component" value="Unassembled WGS sequence"/>
</dbReference>
<proteinExistence type="predicted"/>